<evidence type="ECO:0000313" key="7">
    <source>
        <dbReference type="EMBL" id="EKX54608.1"/>
    </source>
</evidence>
<evidence type="ECO:0000313" key="8">
    <source>
        <dbReference type="EnsemblProtists" id="EKX54608"/>
    </source>
</evidence>
<evidence type="ECO:0000256" key="2">
    <source>
        <dbReference type="ARBA" id="ARBA00022692"/>
    </source>
</evidence>
<evidence type="ECO:0000256" key="5">
    <source>
        <dbReference type="SAM" id="SignalP"/>
    </source>
</evidence>
<name>L1K2K4_GUITC</name>
<keyword evidence="9" id="KW-1185">Reference proteome</keyword>
<dbReference type="KEGG" id="gtt:GUITHDRAFT_100081"/>
<accession>L1K2K4</accession>
<keyword evidence="4" id="KW-0472">Membrane</keyword>
<dbReference type="Proteomes" id="UP000011087">
    <property type="component" value="Unassembled WGS sequence"/>
</dbReference>
<dbReference type="EMBL" id="JH992967">
    <property type="protein sequence ID" value="EKX54608.1"/>
    <property type="molecule type" value="Genomic_DNA"/>
</dbReference>
<evidence type="ECO:0000313" key="9">
    <source>
        <dbReference type="Proteomes" id="UP000011087"/>
    </source>
</evidence>
<evidence type="ECO:0000256" key="4">
    <source>
        <dbReference type="ARBA" id="ARBA00023136"/>
    </source>
</evidence>
<dbReference type="OMA" id="LENWNQD"/>
<dbReference type="PaxDb" id="55529-EKX54608"/>
<reference evidence="7 9" key="1">
    <citation type="journal article" date="2012" name="Nature">
        <title>Algal genomes reveal evolutionary mosaicism and the fate of nucleomorphs.</title>
        <authorList>
            <consortium name="DOE Joint Genome Institute"/>
            <person name="Curtis B.A."/>
            <person name="Tanifuji G."/>
            <person name="Burki F."/>
            <person name="Gruber A."/>
            <person name="Irimia M."/>
            <person name="Maruyama S."/>
            <person name="Arias M.C."/>
            <person name="Ball S.G."/>
            <person name="Gile G.H."/>
            <person name="Hirakawa Y."/>
            <person name="Hopkins J.F."/>
            <person name="Kuo A."/>
            <person name="Rensing S.A."/>
            <person name="Schmutz J."/>
            <person name="Symeonidi A."/>
            <person name="Elias M."/>
            <person name="Eveleigh R.J."/>
            <person name="Herman E.K."/>
            <person name="Klute M.J."/>
            <person name="Nakayama T."/>
            <person name="Obornik M."/>
            <person name="Reyes-Prieto A."/>
            <person name="Armbrust E.V."/>
            <person name="Aves S.J."/>
            <person name="Beiko R.G."/>
            <person name="Coutinho P."/>
            <person name="Dacks J.B."/>
            <person name="Durnford D.G."/>
            <person name="Fast N.M."/>
            <person name="Green B.R."/>
            <person name="Grisdale C.J."/>
            <person name="Hempel F."/>
            <person name="Henrissat B."/>
            <person name="Hoppner M.P."/>
            <person name="Ishida K."/>
            <person name="Kim E."/>
            <person name="Koreny L."/>
            <person name="Kroth P.G."/>
            <person name="Liu Y."/>
            <person name="Malik S.B."/>
            <person name="Maier U.G."/>
            <person name="McRose D."/>
            <person name="Mock T."/>
            <person name="Neilson J.A."/>
            <person name="Onodera N.T."/>
            <person name="Poole A.M."/>
            <person name="Pritham E.J."/>
            <person name="Richards T.A."/>
            <person name="Rocap G."/>
            <person name="Roy S.W."/>
            <person name="Sarai C."/>
            <person name="Schaack S."/>
            <person name="Shirato S."/>
            <person name="Slamovits C.H."/>
            <person name="Spencer D.F."/>
            <person name="Suzuki S."/>
            <person name="Worden A.Z."/>
            <person name="Zauner S."/>
            <person name="Barry K."/>
            <person name="Bell C."/>
            <person name="Bharti A.K."/>
            <person name="Crow J.A."/>
            <person name="Grimwood J."/>
            <person name="Kramer R."/>
            <person name="Lindquist E."/>
            <person name="Lucas S."/>
            <person name="Salamov A."/>
            <person name="McFadden G.I."/>
            <person name="Lane C.E."/>
            <person name="Keeling P.J."/>
            <person name="Gray M.W."/>
            <person name="Grigoriev I.V."/>
            <person name="Archibald J.M."/>
        </authorList>
    </citation>
    <scope>NUCLEOTIDE SEQUENCE</scope>
    <source>
        <strain evidence="7 9">CCMP2712</strain>
    </source>
</reference>
<evidence type="ECO:0000256" key="3">
    <source>
        <dbReference type="ARBA" id="ARBA00022989"/>
    </source>
</evidence>
<feature type="chain" id="PRO_5008772220" description="CGL160/ATPI domain-containing protein" evidence="5">
    <location>
        <begin position="18"/>
        <end position="258"/>
    </location>
</feature>
<sequence length="258" mass="28918">MSLYLVAAAMAAEAVSATWGTSFVPSNGIFMPRPRVQGMKAPVLRSARPRQSWTMAKKKDFDKKYDDAFDDFRTSGSMPDIPSLSEQYSAAASFARQSGIPVKGDEGFGKRVTEEQQVLESMQKESMQNYQELKEELLLDTFFISSVIFSMMNLFLPESTVNSFVIGAVSSLAYAFLLTRTADRLGESGNRSTMFDPSTPARFGLLLVLIVAYTKNKEYLEILPMLFGFFFPYKMASLRPALTSTSPLKPNEIRVYRF</sequence>
<organism evidence="7">
    <name type="scientific">Guillardia theta (strain CCMP2712)</name>
    <name type="common">Cryptophyte</name>
    <dbReference type="NCBI Taxonomy" id="905079"/>
    <lineage>
        <taxon>Eukaryota</taxon>
        <taxon>Cryptophyceae</taxon>
        <taxon>Pyrenomonadales</taxon>
        <taxon>Geminigeraceae</taxon>
        <taxon>Guillardia</taxon>
    </lineage>
</organism>
<feature type="signal peptide" evidence="5">
    <location>
        <begin position="1"/>
        <end position="17"/>
    </location>
</feature>
<dbReference type="OrthoDB" id="3700at2759"/>
<protein>
    <recommendedName>
        <fullName evidence="6">CGL160/ATPI domain-containing protein</fullName>
    </recommendedName>
</protein>
<comment type="subcellular location">
    <subcellularLocation>
        <location evidence="1">Membrane</location>
        <topology evidence="1">Multi-pass membrane protein</topology>
    </subcellularLocation>
</comment>
<dbReference type="AlphaFoldDB" id="L1K2K4"/>
<dbReference type="GeneID" id="17311281"/>
<proteinExistence type="predicted"/>
<gene>
    <name evidence="7" type="ORF">GUITHDRAFT_100081</name>
</gene>
<dbReference type="Pfam" id="PF24763">
    <property type="entry name" value="CGL160_C"/>
    <property type="match status" value="1"/>
</dbReference>
<dbReference type="HOGENOM" id="CLU_1079446_0_0_1"/>
<reference evidence="8" key="3">
    <citation type="submission" date="2015-06" db="UniProtKB">
        <authorList>
            <consortium name="EnsemblProtists"/>
        </authorList>
    </citation>
    <scope>IDENTIFICATION</scope>
</reference>
<keyword evidence="2" id="KW-0812">Transmembrane</keyword>
<dbReference type="GO" id="GO:0016020">
    <property type="term" value="C:membrane"/>
    <property type="evidence" value="ECO:0007669"/>
    <property type="project" value="UniProtKB-SubCell"/>
</dbReference>
<keyword evidence="3" id="KW-1133">Transmembrane helix</keyword>
<dbReference type="EnsemblProtists" id="EKX54608">
    <property type="protein sequence ID" value="EKX54608"/>
    <property type="gene ID" value="GUITHDRAFT_100081"/>
</dbReference>
<keyword evidence="5" id="KW-0732">Signal</keyword>
<dbReference type="InterPro" id="IPR056309">
    <property type="entry name" value="CGL160/ATPI_dom"/>
</dbReference>
<evidence type="ECO:0000256" key="1">
    <source>
        <dbReference type="ARBA" id="ARBA00004141"/>
    </source>
</evidence>
<evidence type="ECO:0000259" key="6">
    <source>
        <dbReference type="Pfam" id="PF24763"/>
    </source>
</evidence>
<dbReference type="RefSeq" id="XP_005841588.1">
    <property type="nucleotide sequence ID" value="XM_005841531.1"/>
</dbReference>
<reference evidence="9" key="2">
    <citation type="submission" date="2012-11" db="EMBL/GenBank/DDBJ databases">
        <authorList>
            <person name="Kuo A."/>
            <person name="Curtis B.A."/>
            <person name="Tanifuji G."/>
            <person name="Burki F."/>
            <person name="Gruber A."/>
            <person name="Irimia M."/>
            <person name="Maruyama S."/>
            <person name="Arias M.C."/>
            <person name="Ball S.G."/>
            <person name="Gile G.H."/>
            <person name="Hirakawa Y."/>
            <person name="Hopkins J.F."/>
            <person name="Rensing S.A."/>
            <person name="Schmutz J."/>
            <person name="Symeonidi A."/>
            <person name="Elias M."/>
            <person name="Eveleigh R.J."/>
            <person name="Herman E.K."/>
            <person name="Klute M.J."/>
            <person name="Nakayama T."/>
            <person name="Obornik M."/>
            <person name="Reyes-Prieto A."/>
            <person name="Armbrust E.V."/>
            <person name="Aves S.J."/>
            <person name="Beiko R.G."/>
            <person name="Coutinho P."/>
            <person name="Dacks J.B."/>
            <person name="Durnford D.G."/>
            <person name="Fast N.M."/>
            <person name="Green B.R."/>
            <person name="Grisdale C."/>
            <person name="Hempe F."/>
            <person name="Henrissat B."/>
            <person name="Hoppner M.P."/>
            <person name="Ishida K.-I."/>
            <person name="Kim E."/>
            <person name="Koreny L."/>
            <person name="Kroth P.G."/>
            <person name="Liu Y."/>
            <person name="Malik S.-B."/>
            <person name="Maier U.G."/>
            <person name="McRose D."/>
            <person name="Mock T."/>
            <person name="Neilson J.A."/>
            <person name="Onodera N.T."/>
            <person name="Poole A.M."/>
            <person name="Pritham E.J."/>
            <person name="Richards T.A."/>
            <person name="Rocap G."/>
            <person name="Roy S.W."/>
            <person name="Sarai C."/>
            <person name="Schaack S."/>
            <person name="Shirato S."/>
            <person name="Slamovits C.H."/>
            <person name="Spencer D.F."/>
            <person name="Suzuki S."/>
            <person name="Worden A.Z."/>
            <person name="Zauner S."/>
            <person name="Barry K."/>
            <person name="Bell C."/>
            <person name="Bharti A.K."/>
            <person name="Crow J.A."/>
            <person name="Grimwood J."/>
            <person name="Kramer R."/>
            <person name="Lindquist E."/>
            <person name="Lucas S."/>
            <person name="Salamov A."/>
            <person name="McFadden G.I."/>
            <person name="Lane C.E."/>
            <person name="Keeling P.J."/>
            <person name="Gray M.W."/>
            <person name="Grigoriev I.V."/>
            <person name="Archibald J.M."/>
        </authorList>
    </citation>
    <scope>NUCLEOTIDE SEQUENCE</scope>
    <source>
        <strain evidence="9">CCMP2712</strain>
    </source>
</reference>
<feature type="domain" description="CGL160/ATPI" evidence="6">
    <location>
        <begin position="124"/>
        <end position="241"/>
    </location>
</feature>